<dbReference type="PROSITE" id="PS50853">
    <property type="entry name" value="FN3"/>
    <property type="match status" value="3"/>
</dbReference>
<dbReference type="SMART" id="SM00408">
    <property type="entry name" value="IGc2"/>
    <property type="match status" value="8"/>
</dbReference>
<dbReference type="CDD" id="cd00096">
    <property type="entry name" value="Ig"/>
    <property type="match status" value="1"/>
</dbReference>
<dbReference type="PANTHER" id="PTHR13817">
    <property type="entry name" value="TITIN"/>
    <property type="match status" value="1"/>
</dbReference>
<evidence type="ECO:0000256" key="2">
    <source>
        <dbReference type="ARBA" id="ARBA00004496"/>
    </source>
</evidence>
<sequence length="1209" mass="135826">MNFHSFFHCLQIQADINNDRTRWPNCRAVLPSIWESRPTITWFKQTQIIKPSMEFQIFYDDDNVTTLIIREVFPEDAGTYTVVAKNAAGFSSTSAELVVEAADHGTDTYPSSRLSLSRQSSLTDILEGVPPVFSEKPKDKEVDEGKPVELVCKVTGIPEPKISWLRNQKPLKESDRVEITTTSQDLEVTKGTVTIKKAKPEDAGTYEIIAENSEGKSVTSLILNVKGKPQKPKEEPPVFTQTYSDTTCTEKETVSLTVKVQGNPPPEVAWYKNGKEIKPSKNVKPTVNKNVHTLVLSDTKKPDSGDYKCVAKNPKGTVEHTAKVVVQKTGVEFTDKLHDVEVKEREPAVFDVEVSQPDAQVTWHKDGELVKPNDRIKFVEDGCTRKLIIEDSNVNDEGEYTCVLGENECTAELVVIELPPDFKGDMQDVTVATEQVAAFQVELTKGDARARWFKDDKEIEYSEHVMLKIDGKRQKLIIYNANFQDAGTYTCVVGNKKKCAKLKVEPPTVEFTAKLPEKMTVPQDTDVSFTVELSRPDVPVKWLKNGQPVPEKEKDKFQFVKDRNVYKMIVQRAQKDDAAEYSCVAGNVKTTTKLQVQEAHAEFTLKLRDVIVRESDTATLLVEVTRETFEVRWMKDGQTLKPTERYVMEKEGCRRRLIIKDTSLDDKGMYTCVLEEKTCSSTLTVEATPRVVSEKRHFKGKRGGNVAVDVEYLALPPPRSSGCTKENPSCGECKTEFTVSIIDKPKPPGTPTASEIGNDSLTLSWKPPESDGGSPITNYIIEFHDRNTLRWSTYNEKFTIEQPFTKVTNLKQGEEYMFRPKAGEPPAVVEHLKPVTCGLKKPAKMTCRISGQPPPTIKWLKNGKDLLILKNIKTTYENQVATMEINETTEKSAGTYTCKATNNMGTVETTNELKIQGFRVHSLCGDETLPHIPQKPPSVKYDEKMKNVRLKSFSEYILDVKVFGYPAPELVWLKNELLRTQTVERTLFQLTNPAATIKHDFKLFVLDKPLPPEGPIAFHKIDKNSVTIGWQPPSIGASEVQSYIVERCEVRRKIWIEVTTVNSDVLTQEIQDLSEGIEYAFRVIATNEYGRSDPLTSDPVTPKSLFDKPHAPKGPFTTSNMTESSFTLSWLAPDNDGGSPIVEYIVERKEASRKAWQRVATTDGKSLSMEVTGAEEGDALPLQGVLPERGGTQPLLRARRNHHGWLEDM</sequence>
<dbReference type="SMART" id="SM00409">
    <property type="entry name" value="IG"/>
    <property type="match status" value="8"/>
</dbReference>
<feature type="domain" description="Ig-like" evidence="10">
    <location>
        <begin position="331"/>
        <end position="402"/>
    </location>
</feature>
<dbReference type="GO" id="GO:0005634">
    <property type="term" value="C:nucleus"/>
    <property type="evidence" value="ECO:0007669"/>
    <property type="project" value="UniProtKB-SubCell"/>
</dbReference>
<feature type="domain" description="Ig-like" evidence="10">
    <location>
        <begin position="826"/>
        <end position="914"/>
    </location>
</feature>
<keyword evidence="5" id="KW-0677">Repeat</keyword>
<dbReference type="InterPro" id="IPR013783">
    <property type="entry name" value="Ig-like_fold"/>
</dbReference>
<dbReference type="FunFam" id="2.60.40.10:FF:000107">
    <property type="entry name" value="Myosin, light chain kinase a"/>
    <property type="match status" value="1"/>
</dbReference>
<feature type="domain" description="Fibronectin type-III" evidence="11">
    <location>
        <begin position="1112"/>
        <end position="1208"/>
    </location>
</feature>
<dbReference type="InterPro" id="IPR003598">
    <property type="entry name" value="Ig_sub2"/>
</dbReference>
<evidence type="ECO:0000256" key="6">
    <source>
        <dbReference type="ARBA" id="ARBA00023157"/>
    </source>
</evidence>
<dbReference type="GO" id="GO:0031430">
    <property type="term" value="C:M band"/>
    <property type="evidence" value="ECO:0007669"/>
    <property type="project" value="TreeGrafter"/>
</dbReference>
<keyword evidence="13" id="KW-1185">Reference proteome</keyword>
<dbReference type="InterPro" id="IPR003961">
    <property type="entry name" value="FN3_dom"/>
</dbReference>
<feature type="domain" description="Ig-like" evidence="10">
    <location>
        <begin position="131"/>
        <end position="219"/>
    </location>
</feature>
<dbReference type="FunFam" id="2.60.40.10:FF:000050">
    <property type="entry name" value="Titin isoform B"/>
    <property type="match status" value="4"/>
</dbReference>
<dbReference type="InterPro" id="IPR036179">
    <property type="entry name" value="Ig-like_dom_sf"/>
</dbReference>
<dbReference type="GO" id="GO:0045989">
    <property type="term" value="P:positive regulation of striated muscle contraction"/>
    <property type="evidence" value="ECO:0007669"/>
    <property type="project" value="UniProtKB-ARBA"/>
</dbReference>
<dbReference type="PRINTS" id="PR00014">
    <property type="entry name" value="FNTYPEIII"/>
</dbReference>
<accession>A0AAV4XSC4</accession>
<comment type="subcellular location">
    <subcellularLocation>
        <location evidence="2">Cytoplasm</location>
    </subcellularLocation>
    <subcellularLocation>
        <location evidence="1">Nucleus</location>
    </subcellularLocation>
</comment>
<dbReference type="PANTHER" id="PTHR13817:SF166">
    <property type="entry name" value="NEURONAL IGCAM-RELATED"/>
    <property type="match status" value="1"/>
</dbReference>
<feature type="domain" description="Ig-like" evidence="10">
    <location>
        <begin position="236"/>
        <end position="325"/>
    </location>
</feature>
<keyword evidence="4" id="KW-0963">Cytoplasm</keyword>
<comment type="similarity">
    <text evidence="3">Belongs to the protein kinase superfamily. CAMK Ser/Thr protein kinase family.</text>
</comment>
<evidence type="ECO:0000259" key="11">
    <source>
        <dbReference type="PROSITE" id="PS50853"/>
    </source>
</evidence>
<dbReference type="Pfam" id="PF07679">
    <property type="entry name" value="I-set"/>
    <property type="match status" value="8"/>
</dbReference>
<name>A0AAV4XSC4_CAEEX</name>
<dbReference type="GO" id="GO:0045214">
    <property type="term" value="P:sarcomere organization"/>
    <property type="evidence" value="ECO:0007669"/>
    <property type="project" value="TreeGrafter"/>
</dbReference>
<dbReference type="FunFam" id="2.60.40.10:FF:000425">
    <property type="entry name" value="Myosin light chain kinase"/>
    <property type="match status" value="2"/>
</dbReference>
<comment type="caution">
    <text evidence="12">The sequence shown here is derived from an EMBL/GenBank/DDBJ whole genome shotgun (WGS) entry which is preliminary data.</text>
</comment>
<feature type="region of interest" description="Disordered" evidence="9">
    <location>
        <begin position="742"/>
        <end position="769"/>
    </location>
</feature>
<keyword evidence="8" id="KW-0393">Immunoglobulin domain</keyword>
<feature type="domain" description="Ig-like" evidence="10">
    <location>
        <begin position="601"/>
        <end position="684"/>
    </location>
</feature>
<dbReference type="AlphaFoldDB" id="A0AAV4XSC4"/>
<feature type="domain" description="Fibronectin type-III" evidence="11">
    <location>
        <begin position="1011"/>
        <end position="1105"/>
    </location>
</feature>
<proteinExistence type="inferred from homology"/>
<dbReference type="InterPro" id="IPR003599">
    <property type="entry name" value="Ig_sub"/>
</dbReference>
<dbReference type="GO" id="GO:0040017">
    <property type="term" value="P:positive regulation of locomotion"/>
    <property type="evidence" value="ECO:0007669"/>
    <property type="project" value="UniProtKB-ARBA"/>
</dbReference>
<feature type="domain" description="Ig-like" evidence="10">
    <location>
        <begin position="507"/>
        <end position="595"/>
    </location>
</feature>
<evidence type="ECO:0000256" key="5">
    <source>
        <dbReference type="ARBA" id="ARBA00022737"/>
    </source>
</evidence>
<protein>
    <submittedName>
        <fullName evidence="12">Titin</fullName>
    </submittedName>
</protein>
<dbReference type="Gene3D" id="2.60.40.10">
    <property type="entry name" value="Immunoglobulins"/>
    <property type="match status" value="11"/>
</dbReference>
<dbReference type="SMART" id="SM00060">
    <property type="entry name" value="FN3"/>
    <property type="match status" value="3"/>
</dbReference>
<feature type="compositionally biased region" description="Polar residues" evidence="9">
    <location>
        <begin position="751"/>
        <end position="763"/>
    </location>
</feature>
<feature type="domain" description="Fibronectin type-III" evidence="11">
    <location>
        <begin position="747"/>
        <end position="842"/>
    </location>
</feature>
<keyword evidence="7" id="KW-0539">Nucleus</keyword>
<evidence type="ECO:0000256" key="8">
    <source>
        <dbReference type="ARBA" id="ARBA00023319"/>
    </source>
</evidence>
<evidence type="ECO:0000313" key="12">
    <source>
        <dbReference type="EMBL" id="GIY97599.1"/>
    </source>
</evidence>
<gene>
    <name evidence="12" type="primary">sls</name>
    <name evidence="12" type="ORF">CEXT_236941</name>
</gene>
<dbReference type="CDD" id="cd00063">
    <property type="entry name" value="FN3"/>
    <property type="match status" value="3"/>
</dbReference>
<reference evidence="12 13" key="1">
    <citation type="submission" date="2021-06" db="EMBL/GenBank/DDBJ databases">
        <title>Caerostris extrusa draft genome.</title>
        <authorList>
            <person name="Kono N."/>
            <person name="Arakawa K."/>
        </authorList>
    </citation>
    <scope>NUCLEOTIDE SEQUENCE [LARGE SCALE GENOMIC DNA]</scope>
</reference>
<keyword evidence="6" id="KW-1015">Disulfide bond</keyword>
<dbReference type="Pfam" id="PF00041">
    <property type="entry name" value="fn3"/>
    <property type="match status" value="2"/>
</dbReference>
<evidence type="ECO:0000256" key="7">
    <source>
        <dbReference type="ARBA" id="ARBA00023242"/>
    </source>
</evidence>
<evidence type="ECO:0000259" key="10">
    <source>
        <dbReference type="PROSITE" id="PS50835"/>
    </source>
</evidence>
<dbReference type="SUPFAM" id="SSF48726">
    <property type="entry name" value="Immunoglobulin"/>
    <property type="match status" value="8"/>
</dbReference>
<dbReference type="GO" id="GO:0060298">
    <property type="term" value="P:positive regulation of sarcomere organization"/>
    <property type="evidence" value="ECO:0007669"/>
    <property type="project" value="UniProtKB-ARBA"/>
</dbReference>
<dbReference type="PROSITE" id="PS50835">
    <property type="entry name" value="IG_LIKE"/>
    <property type="match status" value="8"/>
</dbReference>
<feature type="domain" description="Ig-like" evidence="10">
    <location>
        <begin position="26"/>
        <end position="98"/>
    </location>
</feature>
<evidence type="ECO:0000256" key="9">
    <source>
        <dbReference type="SAM" id="MobiDB-lite"/>
    </source>
</evidence>
<dbReference type="InterPro" id="IPR007110">
    <property type="entry name" value="Ig-like_dom"/>
</dbReference>
<evidence type="ECO:0000256" key="4">
    <source>
        <dbReference type="ARBA" id="ARBA00022490"/>
    </source>
</evidence>
<dbReference type="InterPro" id="IPR013098">
    <property type="entry name" value="Ig_I-set"/>
</dbReference>
<feature type="domain" description="Ig-like" evidence="10">
    <location>
        <begin position="420"/>
        <end position="503"/>
    </location>
</feature>
<dbReference type="InterPro" id="IPR036116">
    <property type="entry name" value="FN3_sf"/>
</dbReference>
<dbReference type="SUPFAM" id="SSF49265">
    <property type="entry name" value="Fibronectin type III"/>
    <property type="match status" value="2"/>
</dbReference>
<dbReference type="Proteomes" id="UP001054945">
    <property type="component" value="Unassembled WGS sequence"/>
</dbReference>
<evidence type="ECO:0000256" key="1">
    <source>
        <dbReference type="ARBA" id="ARBA00004123"/>
    </source>
</evidence>
<evidence type="ECO:0000256" key="3">
    <source>
        <dbReference type="ARBA" id="ARBA00006692"/>
    </source>
</evidence>
<dbReference type="EMBL" id="BPLR01000804">
    <property type="protein sequence ID" value="GIY97599.1"/>
    <property type="molecule type" value="Genomic_DNA"/>
</dbReference>
<organism evidence="12 13">
    <name type="scientific">Caerostris extrusa</name>
    <name type="common">Bark spider</name>
    <name type="synonym">Caerostris bankana</name>
    <dbReference type="NCBI Taxonomy" id="172846"/>
    <lineage>
        <taxon>Eukaryota</taxon>
        <taxon>Metazoa</taxon>
        <taxon>Ecdysozoa</taxon>
        <taxon>Arthropoda</taxon>
        <taxon>Chelicerata</taxon>
        <taxon>Arachnida</taxon>
        <taxon>Araneae</taxon>
        <taxon>Araneomorphae</taxon>
        <taxon>Entelegynae</taxon>
        <taxon>Araneoidea</taxon>
        <taxon>Araneidae</taxon>
        <taxon>Caerostris</taxon>
    </lineage>
</organism>
<evidence type="ECO:0000313" key="13">
    <source>
        <dbReference type="Proteomes" id="UP001054945"/>
    </source>
</evidence>
<dbReference type="InterPro" id="IPR050964">
    <property type="entry name" value="Striated_Muscle_Regulatory"/>
</dbReference>